<dbReference type="InterPro" id="IPR041827">
    <property type="entry name" value="CpdB_N"/>
</dbReference>
<evidence type="ECO:0000256" key="6">
    <source>
        <dbReference type="ARBA" id="ARBA00022723"/>
    </source>
</evidence>
<evidence type="ECO:0000256" key="7">
    <source>
        <dbReference type="ARBA" id="ARBA00022729"/>
    </source>
</evidence>
<evidence type="ECO:0000256" key="8">
    <source>
        <dbReference type="ARBA" id="ARBA00022741"/>
    </source>
</evidence>
<dbReference type="PROSITE" id="PS51782">
    <property type="entry name" value="LYSM"/>
    <property type="match status" value="2"/>
</dbReference>
<dbReference type="STRING" id="1385511.GCA_000425225_02241"/>
<dbReference type="RefSeq" id="WP_081673111.1">
    <property type="nucleotide sequence ID" value="NZ_AVPF01000046.1"/>
</dbReference>
<evidence type="ECO:0000256" key="5">
    <source>
        <dbReference type="ARBA" id="ARBA00006654"/>
    </source>
</evidence>
<dbReference type="OrthoDB" id="9775118at2"/>
<dbReference type="eggNOG" id="COG1388">
    <property type="taxonomic scope" value="Bacteria"/>
</dbReference>
<dbReference type="AlphaFoldDB" id="A0A0A5FYQ8"/>
<dbReference type="InterPro" id="IPR006146">
    <property type="entry name" value="5'-Nucleotdase_CS"/>
</dbReference>
<dbReference type="SMART" id="SM00257">
    <property type="entry name" value="LysM"/>
    <property type="match status" value="2"/>
</dbReference>
<comment type="cofactor">
    <cofactor evidence="3">
        <name>a divalent metal cation</name>
        <dbReference type="ChEBI" id="CHEBI:60240"/>
    </cofactor>
</comment>
<dbReference type="GO" id="GO:0030288">
    <property type="term" value="C:outer membrane-bounded periplasmic space"/>
    <property type="evidence" value="ECO:0007669"/>
    <property type="project" value="TreeGrafter"/>
</dbReference>
<feature type="domain" description="LysM" evidence="13">
    <location>
        <begin position="763"/>
        <end position="807"/>
    </location>
</feature>
<dbReference type="PRINTS" id="PR01607">
    <property type="entry name" value="APYRASEFAMLY"/>
</dbReference>
<dbReference type="GO" id="GO:0008663">
    <property type="term" value="F:2',3'-cyclic-nucleotide 2'-phosphodiesterase activity"/>
    <property type="evidence" value="ECO:0007669"/>
    <property type="project" value="UniProtKB-EC"/>
</dbReference>
<dbReference type="Pfam" id="PF01476">
    <property type="entry name" value="LysM"/>
    <property type="match status" value="2"/>
</dbReference>
<dbReference type="EMBL" id="AVPF01000046">
    <property type="protein sequence ID" value="KGX84934.1"/>
    <property type="molecule type" value="Genomic_DNA"/>
</dbReference>
<dbReference type="Pfam" id="PF00149">
    <property type="entry name" value="Metallophos"/>
    <property type="match status" value="1"/>
</dbReference>
<comment type="catalytic activity">
    <reaction evidence="1">
        <text>a ribonucleoside 3'-phosphate + H2O = a ribonucleoside + phosphate</text>
        <dbReference type="Rhea" id="RHEA:10144"/>
        <dbReference type="ChEBI" id="CHEBI:13197"/>
        <dbReference type="ChEBI" id="CHEBI:15377"/>
        <dbReference type="ChEBI" id="CHEBI:18254"/>
        <dbReference type="ChEBI" id="CHEBI:43474"/>
        <dbReference type="EC" id="3.1.3.6"/>
    </reaction>
</comment>
<dbReference type="InterPro" id="IPR018392">
    <property type="entry name" value="LysM"/>
</dbReference>
<dbReference type="NCBIfam" id="NF006938">
    <property type="entry name" value="PRK09420.1"/>
    <property type="match status" value="1"/>
</dbReference>
<dbReference type="eggNOG" id="COG0737">
    <property type="taxonomic scope" value="Bacteria"/>
</dbReference>
<dbReference type="GO" id="GO:0000166">
    <property type="term" value="F:nucleotide binding"/>
    <property type="evidence" value="ECO:0007669"/>
    <property type="project" value="UniProtKB-KW"/>
</dbReference>
<dbReference type="InterPro" id="IPR006179">
    <property type="entry name" value="5_nucleotidase/apyrase"/>
</dbReference>
<comment type="caution">
    <text evidence="14">The sequence shown here is derived from an EMBL/GenBank/DDBJ whole genome shotgun (WGS) entry which is preliminary data.</text>
</comment>
<feature type="region of interest" description="Disordered" evidence="11">
    <location>
        <begin position="667"/>
        <end position="708"/>
    </location>
</feature>
<sequence length="810" mass="90207">MIRSIQRQMRRKRKAAASSVMALGMALSVVSPNVALAAEDEDVVNLRIMETTDIHSNVMNYDYFTGSEVNDFGLVKTATLIRQAKDEAKNSLLIDNGDLIQGSPLADYMAKEKEWAEDEVHPVYEAMNILDYDVGNFGNHEFNYGLEYLEKTTEGSAFPYVNANVYKDDGDDNPDNDENYFDPYVMLDKTVVDEDGEEHTIKVGVIGFTPPQIMRWDRSNLEGKVITKGIVETAEKFVPQMKEEGADLIVAVPHSGMGDVTQNGMEENATYDLSKVDGINAILFGHAHAQFPGEDYASLEGVNIDKGTVNGTPSVMPGFWGSHLGMIDFSLEKVDGEWKVNDAQSTLRAIYDSENDKALVEADEEIKEAVKDDHEGTIDYVNSAVGQTESPLYSYFSQVQDDPTIQIVTDAQKEYVENYIQGTELEGLPVLSAGAPFKAGRDGITDFTDIEAGDLAIKDTTSLYKYPNTVNVVQLSGAEVREWLEWSAGQFNQIDPNSNEEQLLVKSNDRNGGFPSYNFDVIDGVSYQIDVTVPRRYNNGGTEVINDTHRIKNLTFNGEPVDPDQQFLVATNNYRAGMQIANPDGESIVIESPDENRQVLVDYIRDNGTVDPKADGNWSFAPVKGNPDLVFYSSPEAQKYSKDNEKISFDEKLDNGFAKYSIDLAAKGNNGDEKKDEEKKDNEKDEEKNNDKGNNDSKETDSTDKENDMKYVLESGDTLGKIGAQYGVHWKTLADYNNIDDVRTLMPGLEIMIPVPDGDADYEVHLVKQGDTLGKIAAQYDVHWKDLATYNKLENPHMLQIGQEIRIPKN</sequence>
<keyword evidence="8" id="KW-0547">Nucleotide-binding</keyword>
<evidence type="ECO:0000256" key="4">
    <source>
        <dbReference type="ARBA" id="ARBA00004196"/>
    </source>
</evidence>
<dbReference type="CDD" id="cd00118">
    <property type="entry name" value="LysM"/>
    <property type="match status" value="2"/>
</dbReference>
<reference evidence="14 15" key="1">
    <citation type="submission" date="2013-08" db="EMBL/GenBank/DDBJ databases">
        <authorList>
            <person name="Huang J."/>
            <person name="Wang G."/>
        </authorList>
    </citation>
    <scope>NUCLEOTIDE SEQUENCE [LARGE SCALE GENOMIC DNA]</scope>
    <source>
        <strain evidence="14 15">BH030004</strain>
    </source>
</reference>
<evidence type="ECO:0000256" key="12">
    <source>
        <dbReference type="SAM" id="SignalP"/>
    </source>
</evidence>
<keyword evidence="9" id="KW-0378">Hydrolase</keyword>
<evidence type="ECO:0000256" key="9">
    <source>
        <dbReference type="ARBA" id="ARBA00022801"/>
    </source>
</evidence>
<evidence type="ECO:0000256" key="2">
    <source>
        <dbReference type="ARBA" id="ARBA00001730"/>
    </source>
</evidence>
<keyword evidence="10" id="KW-0511">Multifunctional enzyme</keyword>
<dbReference type="Pfam" id="PF02872">
    <property type="entry name" value="5_nucleotid_C"/>
    <property type="match status" value="1"/>
</dbReference>
<keyword evidence="6" id="KW-0479">Metal-binding</keyword>
<dbReference type="InterPro" id="IPR008334">
    <property type="entry name" value="5'-Nucleotdase_C"/>
</dbReference>
<proteinExistence type="inferred from homology"/>
<keyword evidence="7 12" id="KW-0732">Signal</keyword>
<dbReference type="PANTHER" id="PTHR11575:SF6">
    <property type="entry name" value="2',3'-CYCLIC-NUCLEOTIDE 2'-PHOSPHODIESTERASE_3'-NUCLEOTIDASE"/>
    <property type="match status" value="1"/>
</dbReference>
<dbReference type="PANTHER" id="PTHR11575">
    <property type="entry name" value="5'-NUCLEOTIDASE-RELATED"/>
    <property type="match status" value="1"/>
</dbReference>
<dbReference type="Proteomes" id="UP000030403">
    <property type="component" value="Unassembled WGS sequence"/>
</dbReference>
<feature type="domain" description="LysM" evidence="13">
    <location>
        <begin position="709"/>
        <end position="753"/>
    </location>
</feature>
<dbReference type="GO" id="GO:0009166">
    <property type="term" value="P:nucleotide catabolic process"/>
    <property type="evidence" value="ECO:0007669"/>
    <property type="project" value="InterPro"/>
</dbReference>
<evidence type="ECO:0000256" key="11">
    <source>
        <dbReference type="SAM" id="MobiDB-lite"/>
    </source>
</evidence>
<dbReference type="Gene3D" id="3.10.350.10">
    <property type="entry name" value="LysM domain"/>
    <property type="match status" value="2"/>
</dbReference>
<evidence type="ECO:0000313" key="14">
    <source>
        <dbReference type="EMBL" id="KGX84934.1"/>
    </source>
</evidence>
<evidence type="ECO:0000256" key="1">
    <source>
        <dbReference type="ARBA" id="ARBA00000527"/>
    </source>
</evidence>
<evidence type="ECO:0000259" key="13">
    <source>
        <dbReference type="PROSITE" id="PS51782"/>
    </source>
</evidence>
<dbReference type="Gene3D" id="3.90.780.10">
    <property type="entry name" value="5'-Nucleotidase, C-terminal domain"/>
    <property type="match status" value="1"/>
</dbReference>
<name>A0A0A5FYQ8_9BACI</name>
<dbReference type="CDD" id="cd07410">
    <property type="entry name" value="MPP_CpdB_N"/>
    <property type="match status" value="1"/>
</dbReference>
<keyword evidence="15" id="KW-1185">Reference proteome</keyword>
<feature type="signal peptide" evidence="12">
    <location>
        <begin position="1"/>
        <end position="37"/>
    </location>
</feature>
<comment type="similarity">
    <text evidence="5">Belongs to the 5'-nucleotidase family.</text>
</comment>
<dbReference type="InterPro" id="IPR036779">
    <property type="entry name" value="LysM_dom_sf"/>
</dbReference>
<gene>
    <name evidence="14" type="ORF">N783_15610</name>
</gene>
<dbReference type="InterPro" id="IPR036907">
    <property type="entry name" value="5'-Nucleotdase_C_sf"/>
</dbReference>
<dbReference type="SUPFAM" id="SSF55816">
    <property type="entry name" value="5'-nucleotidase (syn. UDP-sugar hydrolase), C-terminal domain"/>
    <property type="match status" value="1"/>
</dbReference>
<dbReference type="SUPFAM" id="SSF54106">
    <property type="entry name" value="LysM domain"/>
    <property type="match status" value="2"/>
</dbReference>
<dbReference type="InterPro" id="IPR029052">
    <property type="entry name" value="Metallo-depent_PP-like"/>
</dbReference>
<evidence type="ECO:0000256" key="10">
    <source>
        <dbReference type="ARBA" id="ARBA00023268"/>
    </source>
</evidence>
<evidence type="ECO:0000313" key="15">
    <source>
        <dbReference type="Proteomes" id="UP000030403"/>
    </source>
</evidence>
<dbReference type="SUPFAM" id="SSF56300">
    <property type="entry name" value="Metallo-dependent phosphatases"/>
    <property type="match status" value="1"/>
</dbReference>
<dbReference type="Gene3D" id="3.60.21.10">
    <property type="match status" value="1"/>
</dbReference>
<dbReference type="InterPro" id="IPR004843">
    <property type="entry name" value="Calcineurin-like_PHP"/>
</dbReference>
<organism evidence="14 15">
    <name type="scientific">Pontibacillus marinus BH030004 = DSM 16465</name>
    <dbReference type="NCBI Taxonomy" id="1385511"/>
    <lineage>
        <taxon>Bacteria</taxon>
        <taxon>Bacillati</taxon>
        <taxon>Bacillota</taxon>
        <taxon>Bacilli</taxon>
        <taxon>Bacillales</taxon>
        <taxon>Bacillaceae</taxon>
        <taxon>Pontibacillus</taxon>
    </lineage>
</organism>
<evidence type="ECO:0000256" key="3">
    <source>
        <dbReference type="ARBA" id="ARBA00001968"/>
    </source>
</evidence>
<dbReference type="GO" id="GO:0046872">
    <property type="term" value="F:metal ion binding"/>
    <property type="evidence" value="ECO:0007669"/>
    <property type="project" value="UniProtKB-KW"/>
</dbReference>
<protein>
    <recommendedName>
        <fullName evidence="13">LysM domain-containing protein</fullName>
    </recommendedName>
</protein>
<feature type="compositionally biased region" description="Basic and acidic residues" evidence="11">
    <location>
        <begin position="670"/>
        <end position="708"/>
    </location>
</feature>
<feature type="chain" id="PRO_5002009426" description="LysM domain-containing protein" evidence="12">
    <location>
        <begin position="38"/>
        <end position="810"/>
    </location>
</feature>
<accession>A0A0A5FYQ8</accession>
<comment type="catalytic activity">
    <reaction evidence="2">
        <text>a nucleoside 2',3'-cyclic phosphate + H2O = a nucleoside 3'-phosphate + H(+)</text>
        <dbReference type="Rhea" id="RHEA:19621"/>
        <dbReference type="ChEBI" id="CHEBI:15377"/>
        <dbReference type="ChEBI" id="CHEBI:15378"/>
        <dbReference type="ChEBI" id="CHEBI:66949"/>
        <dbReference type="ChEBI" id="CHEBI:66954"/>
        <dbReference type="EC" id="3.1.4.16"/>
    </reaction>
</comment>
<dbReference type="GO" id="GO:0008254">
    <property type="term" value="F:3'-nucleotidase activity"/>
    <property type="evidence" value="ECO:0007669"/>
    <property type="project" value="UniProtKB-EC"/>
</dbReference>
<comment type="subcellular location">
    <subcellularLocation>
        <location evidence="4">Cell envelope</location>
    </subcellularLocation>
</comment>
<dbReference type="PROSITE" id="PS00785">
    <property type="entry name" value="5_NUCLEOTIDASE_1"/>
    <property type="match status" value="1"/>
</dbReference>